<dbReference type="AlphaFoldDB" id="A0A1B6BX19"/>
<dbReference type="InterPro" id="IPR004181">
    <property type="entry name" value="Znf_MIZ"/>
</dbReference>
<evidence type="ECO:0000256" key="4">
    <source>
        <dbReference type="ARBA" id="ARBA00020923"/>
    </source>
</evidence>
<accession>A0A1B6BX19</accession>
<feature type="domain" description="SP-RING-type" evidence="15">
    <location>
        <begin position="163"/>
        <end position="244"/>
    </location>
</feature>
<organism evidence="16">
    <name type="scientific">Clastoptera arizonana</name>
    <name type="common">Arizona spittle bug</name>
    <dbReference type="NCBI Taxonomy" id="38151"/>
    <lineage>
        <taxon>Eukaryota</taxon>
        <taxon>Metazoa</taxon>
        <taxon>Ecdysozoa</taxon>
        <taxon>Arthropoda</taxon>
        <taxon>Hexapoda</taxon>
        <taxon>Insecta</taxon>
        <taxon>Pterygota</taxon>
        <taxon>Neoptera</taxon>
        <taxon>Paraneoptera</taxon>
        <taxon>Hemiptera</taxon>
        <taxon>Auchenorrhyncha</taxon>
        <taxon>Cercopoidea</taxon>
        <taxon>Clastopteridae</taxon>
        <taxon>Clastoptera</taxon>
    </lineage>
</organism>
<dbReference type="PROSITE" id="PS51044">
    <property type="entry name" value="ZF_SP_RING"/>
    <property type="match status" value="1"/>
</dbReference>
<comment type="pathway">
    <text evidence="2">Protein modification; protein sumoylation.</text>
</comment>
<evidence type="ECO:0000256" key="14">
    <source>
        <dbReference type="SAM" id="MobiDB-lite"/>
    </source>
</evidence>
<dbReference type="Pfam" id="PF11789">
    <property type="entry name" value="zf-Nse"/>
    <property type="match status" value="1"/>
</dbReference>
<evidence type="ECO:0000256" key="1">
    <source>
        <dbReference type="ARBA" id="ARBA00004123"/>
    </source>
</evidence>
<evidence type="ECO:0000256" key="8">
    <source>
        <dbReference type="ARBA" id="ARBA00022786"/>
    </source>
</evidence>
<evidence type="ECO:0000256" key="10">
    <source>
        <dbReference type="ARBA" id="ARBA00023242"/>
    </source>
</evidence>
<feature type="region of interest" description="Disordered" evidence="14">
    <location>
        <begin position="89"/>
        <end position="108"/>
    </location>
</feature>
<proteinExistence type="inferred from homology"/>
<reference evidence="16" key="1">
    <citation type="submission" date="2015-12" db="EMBL/GenBank/DDBJ databases">
        <title>De novo transcriptome assembly of four potential Pierce s Disease insect vectors from Arizona vineyards.</title>
        <authorList>
            <person name="Tassone E.E."/>
        </authorList>
    </citation>
    <scope>NUCLEOTIDE SEQUENCE</scope>
</reference>
<comment type="similarity">
    <text evidence="3">Belongs to the NSE2 family.</text>
</comment>
<name>A0A1B6BX19_9HEMI</name>
<dbReference type="GO" id="GO:0008270">
    <property type="term" value="F:zinc ion binding"/>
    <property type="evidence" value="ECO:0007669"/>
    <property type="project" value="UniProtKB-KW"/>
</dbReference>
<dbReference type="Gene3D" id="3.30.40.10">
    <property type="entry name" value="Zinc/RING finger domain, C3HC4 (zinc finger)"/>
    <property type="match status" value="1"/>
</dbReference>
<evidence type="ECO:0000256" key="3">
    <source>
        <dbReference type="ARBA" id="ARBA00008212"/>
    </source>
</evidence>
<evidence type="ECO:0000256" key="11">
    <source>
        <dbReference type="ARBA" id="ARBA00031731"/>
    </source>
</evidence>
<evidence type="ECO:0000256" key="5">
    <source>
        <dbReference type="ARBA" id="ARBA00022679"/>
    </source>
</evidence>
<evidence type="ECO:0000256" key="9">
    <source>
        <dbReference type="ARBA" id="ARBA00022833"/>
    </source>
</evidence>
<dbReference type="EMBL" id="GEDC01031704">
    <property type="protein sequence ID" value="JAS05594.1"/>
    <property type="molecule type" value="Transcribed_RNA"/>
</dbReference>
<evidence type="ECO:0000256" key="12">
    <source>
        <dbReference type="ARBA" id="ARBA00032533"/>
    </source>
</evidence>
<keyword evidence="6" id="KW-0479">Metal-binding</keyword>
<dbReference type="GO" id="GO:0016925">
    <property type="term" value="P:protein sumoylation"/>
    <property type="evidence" value="ECO:0007669"/>
    <property type="project" value="UniProtKB-UniPathway"/>
</dbReference>
<dbReference type="InterPro" id="IPR013083">
    <property type="entry name" value="Znf_RING/FYVE/PHD"/>
</dbReference>
<dbReference type="PANTHER" id="PTHR21330">
    <property type="entry name" value="E3 SUMO-PROTEIN LIGASE NSE2"/>
    <property type="match status" value="1"/>
</dbReference>
<dbReference type="InterPro" id="IPR026846">
    <property type="entry name" value="Nse2(Mms21)"/>
</dbReference>
<evidence type="ECO:0000256" key="6">
    <source>
        <dbReference type="ARBA" id="ARBA00022723"/>
    </source>
</evidence>
<evidence type="ECO:0000256" key="2">
    <source>
        <dbReference type="ARBA" id="ARBA00004718"/>
    </source>
</evidence>
<keyword evidence="9" id="KW-0862">Zinc</keyword>
<keyword evidence="8" id="KW-0833">Ubl conjugation pathway</keyword>
<dbReference type="GO" id="GO:0061665">
    <property type="term" value="F:SUMO ligase activity"/>
    <property type="evidence" value="ECO:0007669"/>
    <property type="project" value="TreeGrafter"/>
</dbReference>
<dbReference type="GO" id="GO:0000724">
    <property type="term" value="P:double-strand break repair via homologous recombination"/>
    <property type="evidence" value="ECO:0007669"/>
    <property type="project" value="InterPro"/>
</dbReference>
<sequence>MASRFERDLLEAREIILENLDSYNEIIDTYTPEAEKKKCQDIAEETFLNVHKSHKEFELYKAKVREIEEMIDKYDKEGEDEDELIHLTSDSEDEDGAASPMTKVNQKHGGCSRKKKFESIWDSIMNMRSECVIEDSECKNDPEYKEFMAKLHKTSDEIPETSQNAEHCITQVKMSYIDVLTQKTMVKPMKNIICGHHYERDHIFEWLKSKENVRCPYVGCSQQIFKNNLVLDKELMTEIENSKKPK</sequence>
<evidence type="ECO:0000256" key="7">
    <source>
        <dbReference type="ARBA" id="ARBA00022771"/>
    </source>
</evidence>
<protein>
    <recommendedName>
        <fullName evidence="4">E3 SUMO-protein ligase NSE2</fullName>
    </recommendedName>
    <alternativeName>
        <fullName evidence="11">E3 SUMO-protein transferase NSE2</fullName>
    </alternativeName>
    <alternativeName>
        <fullName evidence="12">Non-structural maintenance of chromosomes element 2 homolog</fullName>
    </alternativeName>
</protein>
<dbReference type="PANTHER" id="PTHR21330:SF1">
    <property type="entry name" value="E3 SUMO-PROTEIN LIGASE NSE2"/>
    <property type="match status" value="1"/>
</dbReference>
<dbReference type="SUPFAM" id="SSF57850">
    <property type="entry name" value="RING/U-box"/>
    <property type="match status" value="1"/>
</dbReference>
<dbReference type="UniPathway" id="UPA00886"/>
<evidence type="ECO:0000313" key="16">
    <source>
        <dbReference type="EMBL" id="JAS05594.1"/>
    </source>
</evidence>
<keyword evidence="7 13" id="KW-0863">Zinc-finger</keyword>
<evidence type="ECO:0000256" key="13">
    <source>
        <dbReference type="PROSITE-ProRule" id="PRU00452"/>
    </source>
</evidence>
<evidence type="ECO:0000259" key="15">
    <source>
        <dbReference type="PROSITE" id="PS51044"/>
    </source>
</evidence>
<keyword evidence="5" id="KW-0808">Transferase</keyword>
<comment type="subcellular location">
    <subcellularLocation>
        <location evidence="1">Nucleus</location>
    </subcellularLocation>
</comment>
<dbReference type="GO" id="GO:0030915">
    <property type="term" value="C:Smc5-Smc6 complex"/>
    <property type="evidence" value="ECO:0007669"/>
    <property type="project" value="InterPro"/>
</dbReference>
<gene>
    <name evidence="16" type="ORF">g.285</name>
</gene>
<dbReference type="GO" id="GO:0005634">
    <property type="term" value="C:nucleus"/>
    <property type="evidence" value="ECO:0007669"/>
    <property type="project" value="UniProtKB-SubCell"/>
</dbReference>
<keyword evidence="10" id="KW-0539">Nucleus</keyword>
<dbReference type="CDD" id="cd16651">
    <property type="entry name" value="SPL-RING_NSE2"/>
    <property type="match status" value="1"/>
</dbReference>